<reference evidence="2 3" key="1">
    <citation type="submission" date="2019-07" db="EMBL/GenBank/DDBJ databases">
        <title>Chromosome genome assembly for large yellow croaker.</title>
        <authorList>
            <person name="Xiao S."/>
        </authorList>
    </citation>
    <scope>NUCLEOTIDE SEQUENCE [LARGE SCALE GENOMIC DNA]</scope>
    <source>
        <strain evidence="2">JMULYC20181020</strain>
        <tissue evidence="2">Muscle</tissue>
    </source>
</reference>
<evidence type="ECO:0000313" key="3">
    <source>
        <dbReference type="Proteomes" id="UP000424527"/>
    </source>
</evidence>
<evidence type="ECO:0000256" key="1">
    <source>
        <dbReference type="SAM" id="MobiDB-lite"/>
    </source>
</evidence>
<gene>
    <name evidence="2" type="ORF">D5F01_LYC24077</name>
</gene>
<dbReference type="AlphaFoldDB" id="A0A6G0HFC6"/>
<feature type="region of interest" description="Disordered" evidence="1">
    <location>
        <begin position="151"/>
        <end position="203"/>
    </location>
</feature>
<organism evidence="2 3">
    <name type="scientific">Larimichthys crocea</name>
    <name type="common">Large yellow croaker</name>
    <name type="synonym">Pseudosciaena crocea</name>
    <dbReference type="NCBI Taxonomy" id="215358"/>
    <lineage>
        <taxon>Eukaryota</taxon>
        <taxon>Metazoa</taxon>
        <taxon>Chordata</taxon>
        <taxon>Craniata</taxon>
        <taxon>Vertebrata</taxon>
        <taxon>Euteleostomi</taxon>
        <taxon>Actinopterygii</taxon>
        <taxon>Neopterygii</taxon>
        <taxon>Teleostei</taxon>
        <taxon>Neoteleostei</taxon>
        <taxon>Acanthomorphata</taxon>
        <taxon>Eupercaria</taxon>
        <taxon>Sciaenidae</taxon>
        <taxon>Larimichthys</taxon>
    </lineage>
</organism>
<feature type="compositionally biased region" description="Basic and acidic residues" evidence="1">
    <location>
        <begin position="125"/>
        <end position="138"/>
    </location>
</feature>
<keyword evidence="3" id="KW-1185">Reference proteome</keyword>
<feature type="region of interest" description="Disordered" evidence="1">
    <location>
        <begin position="99"/>
        <end position="138"/>
    </location>
</feature>
<evidence type="ECO:0000313" key="2">
    <source>
        <dbReference type="EMBL" id="KAE8277879.1"/>
    </source>
</evidence>
<comment type="caution">
    <text evidence="2">The sequence shown here is derived from an EMBL/GenBank/DDBJ whole genome shotgun (WGS) entry which is preliminary data.</text>
</comment>
<sequence length="203" mass="22472">MSRKDGLYTPMIVPELPMDLETRAEVVWNSLKAESGRTAVWDPGCPHFGQPLETTGPTKPVTREVETQTEWMVWCWEDRAGEISEIEPMAVDNLAVEANPDIEPEPPQQPPSIPTTPPEEPPTLQREDPVSKAYQEVKEQADARVTAILTQLDLSDRATPAADEEAETPCMDELLVVDRWDASPEPPQLSPVPSENPDGASPR</sequence>
<accession>A0A6G0HFC6</accession>
<protein>
    <submittedName>
        <fullName evidence="2">Uncharacterized protein</fullName>
    </submittedName>
</protein>
<proteinExistence type="predicted"/>
<dbReference type="EMBL" id="REGW02000093">
    <property type="protein sequence ID" value="KAE8277879.1"/>
    <property type="molecule type" value="Genomic_DNA"/>
</dbReference>
<feature type="compositionally biased region" description="Pro residues" evidence="1">
    <location>
        <begin position="105"/>
        <end position="121"/>
    </location>
</feature>
<name>A0A6G0HFC6_LARCR</name>
<dbReference type="Proteomes" id="UP000424527">
    <property type="component" value="Unassembled WGS sequence"/>
</dbReference>